<dbReference type="GO" id="GO:0046872">
    <property type="term" value="F:metal ion binding"/>
    <property type="evidence" value="ECO:0007669"/>
    <property type="project" value="UniProtKB-KW"/>
</dbReference>
<feature type="compositionally biased region" description="Low complexity" evidence="5">
    <location>
        <begin position="313"/>
        <end position="322"/>
    </location>
</feature>
<dbReference type="InterPro" id="IPR037217">
    <property type="entry name" value="Trp/Indoleamine_2_3_dOase-like"/>
</dbReference>
<proteinExistence type="inferred from homology"/>
<keyword evidence="3 4" id="KW-0408">Iron</keyword>
<evidence type="ECO:0000256" key="4">
    <source>
        <dbReference type="PIRSR" id="PIRSR600898-1"/>
    </source>
</evidence>
<dbReference type="GO" id="GO:0020037">
    <property type="term" value="F:heme binding"/>
    <property type="evidence" value="ECO:0007669"/>
    <property type="project" value="InterPro"/>
</dbReference>
<dbReference type="EMBL" id="JAUEDM010000007">
    <property type="protein sequence ID" value="KAK3313652.1"/>
    <property type="molecule type" value="Genomic_DNA"/>
</dbReference>
<dbReference type="Pfam" id="PF01231">
    <property type="entry name" value="IDO"/>
    <property type="match status" value="1"/>
</dbReference>
<dbReference type="AlphaFoldDB" id="A0AAE0LZM8"/>
<evidence type="ECO:0000256" key="3">
    <source>
        <dbReference type="ARBA" id="ARBA00023004"/>
    </source>
</evidence>
<name>A0AAE0LZM8_9PEZI</name>
<dbReference type="GO" id="GO:0034354">
    <property type="term" value="P:'de novo' NAD+ biosynthetic process from L-tryptophan"/>
    <property type="evidence" value="ECO:0007669"/>
    <property type="project" value="TreeGrafter"/>
</dbReference>
<dbReference type="GO" id="GO:0033754">
    <property type="term" value="F:indoleamine 2,3-dioxygenase activity"/>
    <property type="evidence" value="ECO:0007669"/>
    <property type="project" value="TreeGrafter"/>
</dbReference>
<dbReference type="Gene3D" id="1.20.58.480">
    <property type="match status" value="1"/>
</dbReference>
<feature type="binding site" description="proximal binding residue" evidence="4">
    <location>
        <position position="408"/>
    </location>
    <ligand>
        <name>heme b</name>
        <dbReference type="ChEBI" id="CHEBI:60344"/>
    </ligand>
    <ligandPart>
        <name>Fe</name>
        <dbReference type="ChEBI" id="CHEBI:18248"/>
    </ligandPart>
</feature>
<dbReference type="InterPro" id="IPR000898">
    <property type="entry name" value="Indolamine_dOase"/>
</dbReference>
<evidence type="ECO:0000313" key="6">
    <source>
        <dbReference type="EMBL" id="KAK3313652.1"/>
    </source>
</evidence>
<organism evidence="6 7">
    <name type="scientific">Apodospora peruviana</name>
    <dbReference type="NCBI Taxonomy" id="516989"/>
    <lineage>
        <taxon>Eukaryota</taxon>
        <taxon>Fungi</taxon>
        <taxon>Dikarya</taxon>
        <taxon>Ascomycota</taxon>
        <taxon>Pezizomycotina</taxon>
        <taxon>Sordariomycetes</taxon>
        <taxon>Sordariomycetidae</taxon>
        <taxon>Sordariales</taxon>
        <taxon>Lasiosphaeriaceae</taxon>
        <taxon>Apodospora</taxon>
    </lineage>
</organism>
<dbReference type="GO" id="GO:0019441">
    <property type="term" value="P:L-tryptophan catabolic process to kynurenine"/>
    <property type="evidence" value="ECO:0007669"/>
    <property type="project" value="InterPro"/>
</dbReference>
<dbReference type="SUPFAM" id="SSF140959">
    <property type="entry name" value="Indolic compounds 2,3-dioxygenase-like"/>
    <property type="match status" value="1"/>
</dbReference>
<keyword evidence="7" id="KW-1185">Reference proteome</keyword>
<evidence type="ECO:0000256" key="2">
    <source>
        <dbReference type="ARBA" id="ARBA00022723"/>
    </source>
</evidence>
<reference evidence="6" key="1">
    <citation type="journal article" date="2023" name="Mol. Phylogenet. Evol.">
        <title>Genome-scale phylogeny and comparative genomics of the fungal order Sordariales.</title>
        <authorList>
            <person name="Hensen N."/>
            <person name="Bonometti L."/>
            <person name="Westerberg I."/>
            <person name="Brannstrom I.O."/>
            <person name="Guillou S."/>
            <person name="Cros-Aarteil S."/>
            <person name="Calhoun S."/>
            <person name="Haridas S."/>
            <person name="Kuo A."/>
            <person name="Mondo S."/>
            <person name="Pangilinan J."/>
            <person name="Riley R."/>
            <person name="LaButti K."/>
            <person name="Andreopoulos B."/>
            <person name="Lipzen A."/>
            <person name="Chen C."/>
            <person name="Yan M."/>
            <person name="Daum C."/>
            <person name="Ng V."/>
            <person name="Clum A."/>
            <person name="Steindorff A."/>
            <person name="Ohm R.A."/>
            <person name="Martin F."/>
            <person name="Silar P."/>
            <person name="Natvig D.O."/>
            <person name="Lalanne C."/>
            <person name="Gautier V."/>
            <person name="Ament-Velasquez S.L."/>
            <person name="Kruys A."/>
            <person name="Hutchinson M.I."/>
            <person name="Powell A.J."/>
            <person name="Barry K."/>
            <person name="Miller A.N."/>
            <person name="Grigoriev I.V."/>
            <person name="Debuchy R."/>
            <person name="Gladieux P."/>
            <person name="Hiltunen Thoren M."/>
            <person name="Johannesson H."/>
        </authorList>
    </citation>
    <scope>NUCLEOTIDE SEQUENCE</scope>
    <source>
        <strain evidence="6">CBS 118394</strain>
    </source>
</reference>
<evidence type="ECO:0000313" key="7">
    <source>
        <dbReference type="Proteomes" id="UP001283341"/>
    </source>
</evidence>
<comment type="caution">
    <text evidence="6">The sequence shown here is derived from an EMBL/GenBank/DDBJ whole genome shotgun (WGS) entry which is preliminary data.</text>
</comment>
<dbReference type="PROSITE" id="PS00876">
    <property type="entry name" value="IDO_1"/>
    <property type="match status" value="1"/>
</dbReference>
<evidence type="ECO:0000256" key="1">
    <source>
        <dbReference type="ARBA" id="ARBA00007119"/>
    </source>
</evidence>
<protein>
    <submittedName>
        <fullName evidence="6">Indoleamine 2,3-dioxygenase</fullName>
    </submittedName>
</protein>
<evidence type="ECO:0000256" key="5">
    <source>
        <dbReference type="SAM" id="MobiDB-lite"/>
    </source>
</evidence>
<dbReference type="Proteomes" id="UP001283341">
    <property type="component" value="Unassembled WGS sequence"/>
</dbReference>
<accession>A0AAE0LZM8</accession>
<reference evidence="6" key="2">
    <citation type="submission" date="2023-06" db="EMBL/GenBank/DDBJ databases">
        <authorList>
            <consortium name="Lawrence Berkeley National Laboratory"/>
            <person name="Haridas S."/>
            <person name="Hensen N."/>
            <person name="Bonometti L."/>
            <person name="Westerberg I."/>
            <person name="Brannstrom I.O."/>
            <person name="Guillou S."/>
            <person name="Cros-Aarteil S."/>
            <person name="Calhoun S."/>
            <person name="Kuo A."/>
            <person name="Mondo S."/>
            <person name="Pangilinan J."/>
            <person name="Riley R."/>
            <person name="Labutti K."/>
            <person name="Andreopoulos B."/>
            <person name="Lipzen A."/>
            <person name="Chen C."/>
            <person name="Yanf M."/>
            <person name="Daum C."/>
            <person name="Ng V."/>
            <person name="Clum A."/>
            <person name="Steindorff A."/>
            <person name="Ohm R."/>
            <person name="Martin F."/>
            <person name="Silar P."/>
            <person name="Natvig D."/>
            <person name="Lalanne C."/>
            <person name="Gautier V."/>
            <person name="Ament-Velasquez S.L."/>
            <person name="Kruys A."/>
            <person name="Hutchinson M.I."/>
            <person name="Powell A.J."/>
            <person name="Barry K."/>
            <person name="Miller A.N."/>
            <person name="Grigoriev I.V."/>
            <person name="Debuchy R."/>
            <person name="Gladieux P."/>
            <person name="Thoren M.H."/>
            <person name="Johannesson H."/>
        </authorList>
    </citation>
    <scope>NUCLEOTIDE SEQUENCE</scope>
    <source>
        <strain evidence="6">CBS 118394</strain>
    </source>
</reference>
<gene>
    <name evidence="6" type="ORF">B0H66DRAFT_522797</name>
</gene>
<dbReference type="PANTHER" id="PTHR28657">
    <property type="entry name" value="INDOLEAMINE 2,3-DIOXYGENASE"/>
    <property type="match status" value="1"/>
</dbReference>
<comment type="similarity">
    <text evidence="1">Belongs to the indoleamine 2,3-dioxygenase family.</text>
</comment>
<dbReference type="GO" id="GO:0005737">
    <property type="term" value="C:cytoplasm"/>
    <property type="evidence" value="ECO:0007669"/>
    <property type="project" value="TreeGrafter"/>
</dbReference>
<keyword evidence="2 4" id="KW-0479">Metal-binding</keyword>
<feature type="region of interest" description="Disordered" evidence="5">
    <location>
        <begin position="301"/>
        <end position="336"/>
    </location>
</feature>
<keyword evidence="4" id="KW-0349">Heme</keyword>
<dbReference type="PANTHER" id="PTHR28657:SF10">
    <property type="entry name" value="INDOLEAMINE 2,3-DIOXYGENASE"/>
    <property type="match status" value="1"/>
</dbReference>
<sequence length="489" mass="53557">MSPFEVLPLPYDSHSYGPLPPLSPEYGVSSNGFLPEKTPLETLPDPYYAPWESLVQHLAQFLQEQTLRERVDKLPVLCLSRLTTEREWRRAYLILTLLAHGYIWGGDMPTEVLPPPITVPLLKVSELLGLPPVATYASLNLWNYHSAKSDPTDLDSLHALHTFTGTEDESWFYMVSVAMEAQGAHIIPLMVHALEIIQHLGPDGTRSNYMFVVNALHAITRCIANIGALLNRMDEKCDPGVFYHSIRPFLAGSKNMAAAGLPRGVFYDQGHGKGQWRQLRGGSNGQSSLIQFLDVVLGVEHTSQGSSDPERPVTVTTTATATKHGHHTSESTNMSFHEEVRGCMPRQHRRFLEHVAGIGGGGGIRRAIARLMMAACKGEETTAEPEVVELQTAFQAATRALTEFRNRHLQIVTRYIIIPSRLQSQATPLKGGPVNLATASARGRPTEMTAGGSDGGAETAELTGTGGTALLPFLKQTRDETYKAGIIVK</sequence>